<name>A0A0C2WGL3_AMAMK</name>
<accession>A0A0C2WGL3</accession>
<organism evidence="1 2">
    <name type="scientific">Amanita muscaria (strain Koide BX008)</name>
    <dbReference type="NCBI Taxonomy" id="946122"/>
    <lineage>
        <taxon>Eukaryota</taxon>
        <taxon>Fungi</taxon>
        <taxon>Dikarya</taxon>
        <taxon>Basidiomycota</taxon>
        <taxon>Agaricomycotina</taxon>
        <taxon>Agaricomycetes</taxon>
        <taxon>Agaricomycetidae</taxon>
        <taxon>Agaricales</taxon>
        <taxon>Pluteineae</taxon>
        <taxon>Amanitaceae</taxon>
        <taxon>Amanita</taxon>
    </lineage>
</organism>
<feature type="non-terminal residue" evidence="1">
    <location>
        <position position="51"/>
    </location>
</feature>
<dbReference type="EMBL" id="KN818474">
    <property type="protein sequence ID" value="KIL55776.1"/>
    <property type="molecule type" value="Genomic_DNA"/>
</dbReference>
<dbReference type="InParanoid" id="A0A0C2WGL3"/>
<protein>
    <submittedName>
        <fullName evidence="1">Uncharacterized protein</fullName>
    </submittedName>
</protein>
<reference evidence="1 2" key="1">
    <citation type="submission" date="2014-04" db="EMBL/GenBank/DDBJ databases">
        <title>Evolutionary Origins and Diversification of the Mycorrhizal Mutualists.</title>
        <authorList>
            <consortium name="DOE Joint Genome Institute"/>
            <consortium name="Mycorrhizal Genomics Consortium"/>
            <person name="Kohler A."/>
            <person name="Kuo A."/>
            <person name="Nagy L.G."/>
            <person name="Floudas D."/>
            <person name="Copeland A."/>
            <person name="Barry K.W."/>
            <person name="Cichocki N."/>
            <person name="Veneault-Fourrey C."/>
            <person name="LaButti K."/>
            <person name="Lindquist E.A."/>
            <person name="Lipzen A."/>
            <person name="Lundell T."/>
            <person name="Morin E."/>
            <person name="Murat C."/>
            <person name="Riley R."/>
            <person name="Ohm R."/>
            <person name="Sun H."/>
            <person name="Tunlid A."/>
            <person name="Henrissat B."/>
            <person name="Grigoriev I.V."/>
            <person name="Hibbett D.S."/>
            <person name="Martin F."/>
        </authorList>
    </citation>
    <scope>NUCLEOTIDE SEQUENCE [LARGE SCALE GENOMIC DNA]</scope>
    <source>
        <strain evidence="1 2">Koide BX008</strain>
    </source>
</reference>
<dbReference type="AlphaFoldDB" id="A0A0C2WGL3"/>
<dbReference type="Proteomes" id="UP000054549">
    <property type="component" value="Unassembled WGS sequence"/>
</dbReference>
<keyword evidence="2" id="KW-1185">Reference proteome</keyword>
<evidence type="ECO:0000313" key="1">
    <source>
        <dbReference type="EMBL" id="KIL55776.1"/>
    </source>
</evidence>
<evidence type="ECO:0000313" key="2">
    <source>
        <dbReference type="Proteomes" id="UP000054549"/>
    </source>
</evidence>
<dbReference type="HOGENOM" id="CLU_211145_0_0_1"/>
<proteinExistence type="predicted"/>
<sequence length="51" mass="5807">MDRGFEHVPLPSVLQRIASSCAAAMRLAFRSISILCTVKAIQFHLRRKRSH</sequence>
<gene>
    <name evidence="1" type="ORF">M378DRAFT_173339</name>
</gene>